<dbReference type="Pfam" id="PF03428">
    <property type="entry name" value="RP-C"/>
    <property type="match status" value="1"/>
</dbReference>
<evidence type="ECO:0000313" key="4">
    <source>
        <dbReference type="Proteomes" id="UP000316801"/>
    </source>
</evidence>
<dbReference type="EMBL" id="VJMG01000004">
    <property type="protein sequence ID" value="TRL42665.1"/>
    <property type="molecule type" value="Genomic_DNA"/>
</dbReference>
<dbReference type="InterPro" id="IPR036390">
    <property type="entry name" value="WH_DNA-bd_sf"/>
</dbReference>
<sequence length="426" mass="46300">METHAITTPFGRRSVSLALVKGQMETAEIRTGKVADKWKVFRDISEARAKLGLQDRSLAVLHALLSFYPETELSEEKGLIVFPSNEQLSLRAHGIAGTTLRRHLGALVEAGLIHRKDSPNGKRYARRETGGAIEQAFGFNLAPLLARREEIAMLAQTVATERKALLEMRERLTICRRDIRKLISAALEEDLSGNWGFVESQYVALVARLPRKADPITLADLLDDFELLRAEVVNRLEILVKSTKIDANAIQNGDHIQNSNTESISELEPAYDRKQGAMAVIAGSADADSTDAAKQEPVPLGTNRPSAANVAIKPLPLPMVLRACPDIVNYGPGGEILSWRDLMAAAVVTRSMLGISPSAYQEACEVLGPEAAAIVIACILERAGQINSAGGYLRNLTRRARQGEFSLAPMVMALLRAQGGEGRKVG</sequence>
<dbReference type="RefSeq" id="WP_142880547.1">
    <property type="nucleotide sequence ID" value="NZ_VJMG01000004.1"/>
</dbReference>
<dbReference type="InterPro" id="IPR021760">
    <property type="entry name" value="RepC_C"/>
</dbReference>
<dbReference type="InterPro" id="IPR005090">
    <property type="entry name" value="RepC_N"/>
</dbReference>
<organism evidence="3 4">
    <name type="scientific">Rhizobium straminoryzae</name>
    <dbReference type="NCBI Taxonomy" id="1387186"/>
    <lineage>
        <taxon>Bacteria</taxon>
        <taxon>Pseudomonadati</taxon>
        <taxon>Pseudomonadota</taxon>
        <taxon>Alphaproteobacteria</taxon>
        <taxon>Hyphomicrobiales</taxon>
        <taxon>Rhizobiaceae</taxon>
        <taxon>Rhizobium/Agrobacterium group</taxon>
        <taxon>Rhizobium</taxon>
    </lineage>
</organism>
<keyword evidence="4" id="KW-1185">Reference proteome</keyword>
<name>A0A549THT1_9HYPH</name>
<evidence type="ECO:0000259" key="2">
    <source>
        <dbReference type="Pfam" id="PF11800"/>
    </source>
</evidence>
<dbReference type="AlphaFoldDB" id="A0A549THT1"/>
<dbReference type="NCBIfam" id="NF040974">
    <property type="entry name" value="RepABC_RepC"/>
    <property type="match status" value="1"/>
</dbReference>
<comment type="caution">
    <text evidence="3">The sequence shown here is derived from an EMBL/GenBank/DDBJ whole genome shotgun (WGS) entry which is preliminary data.</text>
</comment>
<gene>
    <name evidence="3" type="ORF">FNA46_01370</name>
</gene>
<proteinExistence type="predicted"/>
<reference evidence="3 4" key="1">
    <citation type="submission" date="2019-07" db="EMBL/GenBank/DDBJ databases">
        <title>Ln-dependent methylotrophs.</title>
        <authorList>
            <person name="Tani A."/>
        </authorList>
    </citation>
    <scope>NUCLEOTIDE SEQUENCE [LARGE SCALE GENOMIC DNA]</scope>
    <source>
        <strain evidence="3 4">SM12</strain>
    </source>
</reference>
<evidence type="ECO:0000259" key="1">
    <source>
        <dbReference type="Pfam" id="PF03428"/>
    </source>
</evidence>
<feature type="domain" description="Plasmid replication protein C C-terminal" evidence="2">
    <location>
        <begin position="316"/>
        <end position="416"/>
    </location>
</feature>
<protein>
    <submittedName>
        <fullName evidence="3">Replication initiation protein RepC</fullName>
    </submittedName>
</protein>
<accession>A0A549THT1</accession>
<evidence type="ECO:0000313" key="3">
    <source>
        <dbReference type="EMBL" id="TRL42665.1"/>
    </source>
</evidence>
<dbReference type="SUPFAM" id="SSF46785">
    <property type="entry name" value="Winged helix' DNA-binding domain"/>
    <property type="match status" value="1"/>
</dbReference>
<dbReference type="Pfam" id="PF11800">
    <property type="entry name" value="RP-C_C"/>
    <property type="match status" value="1"/>
</dbReference>
<feature type="domain" description="Plasmid replication protein C N-terminal" evidence="1">
    <location>
        <begin position="13"/>
        <end position="186"/>
    </location>
</feature>
<dbReference type="NCBIfam" id="NF010396">
    <property type="entry name" value="PRK13824.1"/>
    <property type="match status" value="1"/>
</dbReference>
<dbReference type="Proteomes" id="UP000316801">
    <property type="component" value="Unassembled WGS sequence"/>
</dbReference>
<dbReference type="InterPro" id="IPR047611">
    <property type="entry name" value="RepABC_RepC"/>
</dbReference>